<keyword evidence="11" id="KW-1185">Reference proteome</keyword>
<evidence type="ECO:0000313" key="11">
    <source>
        <dbReference type="Proteomes" id="UP000326831"/>
    </source>
</evidence>
<dbReference type="GO" id="GO:0006707">
    <property type="term" value="P:cholesterol catabolic process"/>
    <property type="evidence" value="ECO:0007669"/>
    <property type="project" value="TreeGrafter"/>
</dbReference>
<name>A0A5P2UXW5_9ACTN</name>
<dbReference type="GO" id="GO:0005506">
    <property type="term" value="F:iron ion binding"/>
    <property type="evidence" value="ECO:0007669"/>
    <property type="project" value="InterPro"/>
</dbReference>
<dbReference type="RefSeq" id="WP_150518774.1">
    <property type="nucleotide sequence ID" value="NZ_BMVX01000010.1"/>
</dbReference>
<feature type="compositionally biased region" description="Low complexity" evidence="8">
    <location>
        <begin position="11"/>
        <end position="27"/>
    </location>
</feature>
<dbReference type="SUPFAM" id="SSF48264">
    <property type="entry name" value="Cytochrome P450"/>
    <property type="match status" value="1"/>
</dbReference>
<reference evidence="9" key="1">
    <citation type="journal article" date="2014" name="Int. J. Syst. Evol. Microbiol.">
        <title>Complete genome sequence of Corynebacterium casei LMG S-19264T (=DSM 44701T), isolated from a smear-ripened cheese.</title>
        <authorList>
            <consortium name="US DOE Joint Genome Institute (JGI-PGF)"/>
            <person name="Walter F."/>
            <person name="Albersmeier A."/>
            <person name="Kalinowski J."/>
            <person name="Ruckert C."/>
        </authorList>
    </citation>
    <scope>NUCLEOTIDE SEQUENCE</scope>
    <source>
        <strain evidence="9">JCM 4834</strain>
    </source>
</reference>
<dbReference type="EMBL" id="CP023701">
    <property type="protein sequence ID" value="QEU82955.1"/>
    <property type="molecule type" value="Genomic_DNA"/>
</dbReference>
<protein>
    <submittedName>
        <fullName evidence="10">Cytochrome P450</fullName>
    </submittedName>
</protein>
<evidence type="ECO:0000256" key="7">
    <source>
        <dbReference type="RuleBase" id="RU000461"/>
    </source>
</evidence>
<dbReference type="KEGG" id="ssub:CP968_16735"/>
<evidence type="ECO:0000256" key="6">
    <source>
        <dbReference type="ARBA" id="ARBA00023033"/>
    </source>
</evidence>
<keyword evidence="6 7" id="KW-0503">Monooxygenase</keyword>
<keyword evidence="5 7" id="KW-0408">Iron</keyword>
<feature type="compositionally biased region" description="Pro residues" evidence="8">
    <location>
        <begin position="1"/>
        <end position="10"/>
    </location>
</feature>
<dbReference type="Proteomes" id="UP000634660">
    <property type="component" value="Unassembled WGS sequence"/>
</dbReference>
<keyword evidence="2 7" id="KW-0349">Heme</keyword>
<dbReference type="CDD" id="cd11033">
    <property type="entry name" value="CYP142-like"/>
    <property type="match status" value="1"/>
</dbReference>
<dbReference type="EMBL" id="BMVX01000010">
    <property type="protein sequence ID" value="GGZ68101.1"/>
    <property type="molecule type" value="Genomic_DNA"/>
</dbReference>
<evidence type="ECO:0000256" key="2">
    <source>
        <dbReference type="ARBA" id="ARBA00022617"/>
    </source>
</evidence>
<gene>
    <name evidence="10" type="ORF">CP968_16735</name>
    <name evidence="9" type="ORF">GCM10010371_30060</name>
</gene>
<sequence>MPVSTPPVPHPAQAAHPPVPGADAAPAAPRVPDLAALDLTDPQTFLDVDPHAMWRRFRDESPVHWHPAGPRTPGFWVVSRYADAVAVYRDNKRFTSEKGNVLATLLQGEDSASRKMLAVTDGVRHREIRNVMLKSFAPRVLEPVVAGVHAHTRALLGRALAAGRLDFVSDVVDHIPIQTMGDLLDIPHADRPRLVEWNTRTLARHGSGDDEFESLMARNEIIMYMGELAAERRRNPGDDVLSTLAAATVDGEPLTEDEIVLNAYSLILGGDESTRTSLIGGLIALAENPEQWRRLKAGEVSADTATEEILRWTTPAMHFGRRALVDVPLGDRVVRAGDVVTLWNTSANFDERAFADPDRFDVGRSPNKHVVFGHGPHFCLGAFLGRVHVKAMVEALGSMVDDITLLGPPQRLYSNFVRAYSALPVALTARTAPDHDTPTRTGKENH</sequence>
<keyword evidence="4 7" id="KW-0560">Oxidoreductase</keyword>
<dbReference type="GO" id="GO:0008395">
    <property type="term" value="F:steroid hydroxylase activity"/>
    <property type="evidence" value="ECO:0007669"/>
    <property type="project" value="TreeGrafter"/>
</dbReference>
<evidence type="ECO:0000313" key="10">
    <source>
        <dbReference type="EMBL" id="QEU82955.1"/>
    </source>
</evidence>
<evidence type="ECO:0000256" key="3">
    <source>
        <dbReference type="ARBA" id="ARBA00022723"/>
    </source>
</evidence>
<dbReference type="GO" id="GO:0020037">
    <property type="term" value="F:heme binding"/>
    <property type="evidence" value="ECO:0007669"/>
    <property type="project" value="InterPro"/>
</dbReference>
<dbReference type="GO" id="GO:0036199">
    <property type="term" value="F:cholest-4-en-3-one 26-monooxygenase activity"/>
    <property type="evidence" value="ECO:0007669"/>
    <property type="project" value="TreeGrafter"/>
</dbReference>
<dbReference type="Gene3D" id="1.10.630.10">
    <property type="entry name" value="Cytochrome P450"/>
    <property type="match status" value="1"/>
</dbReference>
<dbReference type="PRINTS" id="PR00359">
    <property type="entry name" value="BP450"/>
</dbReference>
<evidence type="ECO:0000256" key="4">
    <source>
        <dbReference type="ARBA" id="ARBA00023002"/>
    </source>
</evidence>
<keyword evidence="3 7" id="KW-0479">Metal-binding</keyword>
<dbReference type="InterPro" id="IPR017972">
    <property type="entry name" value="Cyt_P450_CS"/>
</dbReference>
<accession>A0A5P2UXW5</accession>
<dbReference type="PROSITE" id="PS00086">
    <property type="entry name" value="CYTOCHROME_P450"/>
    <property type="match status" value="1"/>
</dbReference>
<dbReference type="Proteomes" id="UP000326831">
    <property type="component" value="Chromosome"/>
</dbReference>
<dbReference type="OrthoDB" id="5241086at2"/>
<proteinExistence type="inferred from homology"/>
<dbReference type="InterPro" id="IPR002397">
    <property type="entry name" value="Cyt_P450_B"/>
</dbReference>
<evidence type="ECO:0000256" key="1">
    <source>
        <dbReference type="ARBA" id="ARBA00010617"/>
    </source>
</evidence>
<evidence type="ECO:0000313" key="9">
    <source>
        <dbReference type="EMBL" id="GGZ68101.1"/>
    </source>
</evidence>
<dbReference type="PANTHER" id="PTHR46696">
    <property type="entry name" value="P450, PUTATIVE (EUROFUNG)-RELATED"/>
    <property type="match status" value="1"/>
</dbReference>
<dbReference type="AlphaFoldDB" id="A0A5P2UXW5"/>
<dbReference type="InterPro" id="IPR036396">
    <property type="entry name" value="Cyt_P450_sf"/>
</dbReference>
<evidence type="ECO:0000256" key="8">
    <source>
        <dbReference type="SAM" id="MobiDB-lite"/>
    </source>
</evidence>
<dbReference type="FunFam" id="1.10.630.10:FF:000018">
    <property type="entry name" value="Cytochrome P450 monooxygenase"/>
    <property type="match status" value="1"/>
</dbReference>
<evidence type="ECO:0000256" key="5">
    <source>
        <dbReference type="ARBA" id="ARBA00023004"/>
    </source>
</evidence>
<reference evidence="10 11" key="2">
    <citation type="submission" date="2017-09" db="EMBL/GenBank/DDBJ databases">
        <authorList>
            <person name="Lee N."/>
            <person name="Cho B.-K."/>
        </authorList>
    </citation>
    <scope>NUCLEOTIDE SEQUENCE [LARGE SCALE GENOMIC DNA]</scope>
    <source>
        <strain evidence="10 11">ATCC 27467</strain>
    </source>
</reference>
<dbReference type="Pfam" id="PF00067">
    <property type="entry name" value="p450"/>
    <property type="match status" value="1"/>
</dbReference>
<dbReference type="PANTHER" id="PTHR46696:SF4">
    <property type="entry name" value="BIOTIN BIOSYNTHESIS CYTOCHROME P450"/>
    <property type="match status" value="1"/>
</dbReference>
<organism evidence="10 11">
    <name type="scientific">Streptomyces subrutilus</name>
    <dbReference type="NCBI Taxonomy" id="36818"/>
    <lineage>
        <taxon>Bacteria</taxon>
        <taxon>Bacillati</taxon>
        <taxon>Actinomycetota</taxon>
        <taxon>Actinomycetes</taxon>
        <taxon>Kitasatosporales</taxon>
        <taxon>Streptomycetaceae</taxon>
        <taxon>Streptomyces</taxon>
    </lineage>
</organism>
<feature type="region of interest" description="Disordered" evidence="8">
    <location>
        <begin position="1"/>
        <end position="27"/>
    </location>
</feature>
<dbReference type="InterPro" id="IPR001128">
    <property type="entry name" value="Cyt_P450"/>
</dbReference>
<reference evidence="9" key="3">
    <citation type="submission" date="2020-09" db="EMBL/GenBank/DDBJ databases">
        <authorList>
            <person name="Sun Q."/>
            <person name="Ohkuma M."/>
        </authorList>
    </citation>
    <scope>NUCLEOTIDE SEQUENCE</scope>
    <source>
        <strain evidence="9">JCM 4834</strain>
    </source>
</reference>
<comment type="similarity">
    <text evidence="1 7">Belongs to the cytochrome P450 family.</text>
</comment>